<accession>A0A7W7I7J3</accession>
<dbReference type="RefSeq" id="WP_184878841.1">
    <property type="nucleotide sequence ID" value="NZ_BAAAHD010000001.1"/>
</dbReference>
<dbReference type="Proteomes" id="UP000549343">
    <property type="component" value="Unassembled WGS sequence"/>
</dbReference>
<evidence type="ECO:0000313" key="3">
    <source>
        <dbReference type="Proteomes" id="UP000549343"/>
    </source>
</evidence>
<reference evidence="2 3" key="1">
    <citation type="submission" date="2020-08" db="EMBL/GenBank/DDBJ databases">
        <title>Sequencing the genomes of 1000 actinobacteria strains.</title>
        <authorList>
            <person name="Klenk H.-P."/>
        </authorList>
    </citation>
    <scope>NUCLEOTIDE SEQUENCE [LARGE SCALE GENOMIC DNA]</scope>
    <source>
        <strain evidence="2 3">DSM 44772</strain>
    </source>
</reference>
<feature type="compositionally biased region" description="Polar residues" evidence="1">
    <location>
        <begin position="479"/>
        <end position="497"/>
    </location>
</feature>
<feature type="region of interest" description="Disordered" evidence="1">
    <location>
        <begin position="474"/>
        <end position="497"/>
    </location>
</feature>
<proteinExistence type="predicted"/>
<evidence type="ECO:0000313" key="2">
    <source>
        <dbReference type="EMBL" id="MBB4771924.1"/>
    </source>
</evidence>
<dbReference type="AlphaFoldDB" id="A0A7W7I7J3"/>
<comment type="caution">
    <text evidence="2">The sequence shown here is derived from an EMBL/GenBank/DDBJ whole genome shotgun (WGS) entry which is preliminary data.</text>
</comment>
<evidence type="ECO:0000256" key="1">
    <source>
        <dbReference type="SAM" id="MobiDB-lite"/>
    </source>
</evidence>
<organism evidence="2 3">
    <name type="scientific">Actinomadura livida</name>
    <dbReference type="NCBI Taxonomy" id="79909"/>
    <lineage>
        <taxon>Bacteria</taxon>
        <taxon>Bacillati</taxon>
        <taxon>Actinomycetota</taxon>
        <taxon>Actinomycetes</taxon>
        <taxon>Streptosporangiales</taxon>
        <taxon>Thermomonosporaceae</taxon>
        <taxon>Actinomadura</taxon>
    </lineage>
</organism>
<sequence length="497" mass="54130">MTALATDHLTDLQHQLHTKRLARDLARRAVQPELARLAHVLARYHDQIANGFGDPHPHTTGLRDAANRASALIKQAEQILGTPADTEAPRSALAEKLRATSIALGCGLDLLSTHFPVNSGNDKPTATGAIITAPDTARSLLHQLSTHTATVAHLTQRTPSPANDASGLLLRAAVLSRIHSETEPRRAIIAVPFHGIPQRRPPEAGEDLTQTFAGISASIRRLSNPQTTTSVTTWRYLARAATIVCDLNLKTLQQLIYRMKELDEPDHRSAFQKAATATKQAGIKWRDIVRRWDEQTNHHGHPANGPATDASDLILRLGRLIHADPAWTPSPRASYRMKPPDELAPDLTQAARIATITLKAMDAYNTLAANHRAAINDAAVLGILHKQREHPTHLPRIPASARQLSKAYEAAEAKGLEAVTSLGQAIQPLVPDSYHTEEVQLIIRRTTAVHDKKIQARLVAADFPVPITDCLESPHAITQRPSQTPTNSRPAGNTPIT</sequence>
<protein>
    <submittedName>
        <fullName evidence="2">Uncharacterized protein</fullName>
    </submittedName>
</protein>
<gene>
    <name evidence="2" type="ORF">F4557_000342</name>
</gene>
<dbReference type="EMBL" id="JACHMV010000001">
    <property type="protein sequence ID" value="MBB4771924.1"/>
    <property type="molecule type" value="Genomic_DNA"/>
</dbReference>
<name>A0A7W7I7J3_9ACTN</name>